<keyword evidence="7" id="KW-1185">Reference proteome</keyword>
<evidence type="ECO:0000256" key="3">
    <source>
        <dbReference type="ARBA" id="ARBA00023125"/>
    </source>
</evidence>
<dbReference type="STRING" id="80878.RP29_09560"/>
<keyword evidence="4" id="KW-0804">Transcription</keyword>
<dbReference type="PRINTS" id="PR00039">
    <property type="entry name" value="HTHLYSR"/>
</dbReference>
<dbReference type="GO" id="GO:0003700">
    <property type="term" value="F:DNA-binding transcription factor activity"/>
    <property type="evidence" value="ECO:0007669"/>
    <property type="project" value="InterPro"/>
</dbReference>
<evidence type="ECO:0000259" key="5">
    <source>
        <dbReference type="PROSITE" id="PS50931"/>
    </source>
</evidence>
<evidence type="ECO:0000313" key="7">
    <source>
        <dbReference type="Proteomes" id="UP000032566"/>
    </source>
</evidence>
<dbReference type="Pfam" id="PF03466">
    <property type="entry name" value="LysR_substrate"/>
    <property type="match status" value="1"/>
</dbReference>
<evidence type="ECO:0000256" key="1">
    <source>
        <dbReference type="ARBA" id="ARBA00009437"/>
    </source>
</evidence>
<dbReference type="InterPro" id="IPR005119">
    <property type="entry name" value="LysR_subst-bd"/>
</dbReference>
<protein>
    <submittedName>
        <fullName evidence="6">LysR family transcriptional regulator</fullName>
    </submittedName>
</protein>
<comment type="caution">
    <text evidence="6">The sequence shown here is derived from an EMBL/GenBank/DDBJ whole genome shotgun (WGS) entry which is preliminary data.</text>
</comment>
<organism evidence="6 7">
    <name type="scientific">Acidovorax temperans</name>
    <dbReference type="NCBI Taxonomy" id="80878"/>
    <lineage>
        <taxon>Bacteria</taxon>
        <taxon>Pseudomonadati</taxon>
        <taxon>Pseudomonadota</taxon>
        <taxon>Betaproteobacteria</taxon>
        <taxon>Burkholderiales</taxon>
        <taxon>Comamonadaceae</taxon>
        <taxon>Acidovorax</taxon>
    </lineage>
</organism>
<dbReference type="FunFam" id="1.10.10.10:FF:000001">
    <property type="entry name" value="LysR family transcriptional regulator"/>
    <property type="match status" value="1"/>
</dbReference>
<proteinExistence type="inferred from homology"/>
<keyword evidence="3" id="KW-0238">DNA-binding</keyword>
<dbReference type="RefSeq" id="WP_044397781.1">
    <property type="nucleotide sequence ID" value="NZ_JXYQ01000029.1"/>
</dbReference>
<dbReference type="Proteomes" id="UP000032566">
    <property type="component" value="Unassembled WGS sequence"/>
</dbReference>
<sequence length="307" mass="32814">MNLRHLEHLLAVADTGSFSRAAGRLFITQSALSRSIQGLEDELGGLVLDRLGKRNTLTPLGLEVVERARPILRDLEALRDSARLLQQGDLGRISVGLGSGPAALLTIPLLTTVARDCPGLKVSVTQGPAELLVVQLRNRQCDALVVDLRRVVPAQDLQIEALAELSAGFITRPDHPLAGWARVTLNDVLAYPVACTPLSDEVIRLLVDQYGLRAHPSEMVRVECDDVSSLLATVKASDAVFLGAHALARADIEAGRLVMLPMHPPVQAKARYAVVTLAGRTTAPAMASFRQILQAHLSDAPAIVTGA</sequence>
<evidence type="ECO:0000313" key="6">
    <source>
        <dbReference type="EMBL" id="KJA10698.1"/>
    </source>
</evidence>
<dbReference type="SUPFAM" id="SSF53850">
    <property type="entry name" value="Periplasmic binding protein-like II"/>
    <property type="match status" value="1"/>
</dbReference>
<feature type="domain" description="HTH lysR-type" evidence="5">
    <location>
        <begin position="1"/>
        <end position="58"/>
    </location>
</feature>
<dbReference type="SUPFAM" id="SSF46785">
    <property type="entry name" value="Winged helix' DNA-binding domain"/>
    <property type="match status" value="1"/>
</dbReference>
<dbReference type="AlphaFoldDB" id="A0A0D7KC25"/>
<name>A0A0D7KC25_9BURK</name>
<comment type="similarity">
    <text evidence="1">Belongs to the LysR transcriptional regulatory family.</text>
</comment>
<accession>A0A0D7KC25</accession>
<dbReference type="Pfam" id="PF00126">
    <property type="entry name" value="HTH_1"/>
    <property type="match status" value="1"/>
</dbReference>
<dbReference type="Gene3D" id="3.40.190.290">
    <property type="match status" value="1"/>
</dbReference>
<dbReference type="PANTHER" id="PTHR30126">
    <property type="entry name" value="HTH-TYPE TRANSCRIPTIONAL REGULATOR"/>
    <property type="match status" value="1"/>
</dbReference>
<dbReference type="InterPro" id="IPR000847">
    <property type="entry name" value="LysR_HTH_N"/>
</dbReference>
<dbReference type="PATRIC" id="fig|80878.5.peg.1445"/>
<reference evidence="6 7" key="1">
    <citation type="submission" date="2014-12" db="EMBL/GenBank/DDBJ databases">
        <title>Isolation of bacteria from lake water.</title>
        <authorList>
            <person name="Sheng K.-Y."/>
            <person name="Chin P.-S."/>
            <person name="Chan K.-G."/>
            <person name="Tan G.S."/>
        </authorList>
    </citation>
    <scope>NUCLEOTIDE SEQUENCE [LARGE SCALE GENOMIC DNA]</scope>
    <source>
        <strain evidence="6 7">KY4</strain>
    </source>
</reference>
<dbReference type="InterPro" id="IPR036388">
    <property type="entry name" value="WH-like_DNA-bd_sf"/>
</dbReference>
<evidence type="ECO:0000256" key="2">
    <source>
        <dbReference type="ARBA" id="ARBA00023015"/>
    </source>
</evidence>
<dbReference type="OrthoDB" id="8673707at2"/>
<dbReference type="PANTHER" id="PTHR30126:SF98">
    <property type="entry name" value="HTH-TYPE TRANSCRIPTIONAL ACTIVATOR BAUR"/>
    <property type="match status" value="1"/>
</dbReference>
<dbReference type="InterPro" id="IPR036390">
    <property type="entry name" value="WH_DNA-bd_sf"/>
</dbReference>
<dbReference type="Gene3D" id="1.10.10.10">
    <property type="entry name" value="Winged helix-like DNA-binding domain superfamily/Winged helix DNA-binding domain"/>
    <property type="match status" value="1"/>
</dbReference>
<evidence type="ECO:0000256" key="4">
    <source>
        <dbReference type="ARBA" id="ARBA00023163"/>
    </source>
</evidence>
<dbReference type="EMBL" id="JXYQ01000029">
    <property type="protein sequence ID" value="KJA10698.1"/>
    <property type="molecule type" value="Genomic_DNA"/>
</dbReference>
<dbReference type="PROSITE" id="PS50931">
    <property type="entry name" value="HTH_LYSR"/>
    <property type="match status" value="1"/>
</dbReference>
<gene>
    <name evidence="6" type="ORF">RP29_09560</name>
</gene>
<keyword evidence="2" id="KW-0805">Transcription regulation</keyword>
<dbReference type="GO" id="GO:0000976">
    <property type="term" value="F:transcription cis-regulatory region binding"/>
    <property type="evidence" value="ECO:0007669"/>
    <property type="project" value="TreeGrafter"/>
</dbReference>